<protein>
    <submittedName>
        <fullName evidence="1">Uncharacterized protein</fullName>
    </submittedName>
</protein>
<keyword evidence="2" id="KW-1185">Reference proteome</keyword>
<name>R0JU95_ANAPL</name>
<evidence type="ECO:0000313" key="2">
    <source>
        <dbReference type="Proteomes" id="UP000296049"/>
    </source>
</evidence>
<reference evidence="2" key="1">
    <citation type="journal article" date="2013" name="Nat. Genet.">
        <title>The duck genome and transcriptome provide insight into an avian influenza virus reservoir species.</title>
        <authorList>
            <person name="Huang Y."/>
            <person name="Li Y."/>
            <person name="Burt D.W."/>
            <person name="Chen H."/>
            <person name="Zhang Y."/>
            <person name="Qian W."/>
            <person name="Kim H."/>
            <person name="Gan S."/>
            <person name="Zhao Y."/>
            <person name="Li J."/>
            <person name="Yi K."/>
            <person name="Feng H."/>
            <person name="Zhu P."/>
            <person name="Li B."/>
            <person name="Liu Q."/>
            <person name="Fairley S."/>
            <person name="Magor K.E."/>
            <person name="Du Z."/>
            <person name="Hu X."/>
            <person name="Goodman L."/>
            <person name="Tafer H."/>
            <person name="Vignal A."/>
            <person name="Lee T."/>
            <person name="Kim K.W."/>
            <person name="Sheng Z."/>
            <person name="An Y."/>
            <person name="Searle S."/>
            <person name="Herrero J."/>
            <person name="Groenen M.A."/>
            <person name="Crooijmans R.P."/>
            <person name="Faraut T."/>
            <person name="Cai Q."/>
            <person name="Webster R.G."/>
            <person name="Aldridge J.R."/>
            <person name="Warren W.C."/>
            <person name="Bartschat S."/>
            <person name="Kehr S."/>
            <person name="Marz M."/>
            <person name="Stadler P.F."/>
            <person name="Smith J."/>
            <person name="Kraus R.H."/>
            <person name="Zhao Y."/>
            <person name="Ren L."/>
            <person name="Fei J."/>
            <person name="Morisson M."/>
            <person name="Kaiser P."/>
            <person name="Griffin D.K."/>
            <person name="Rao M."/>
            <person name="Pitel F."/>
            <person name="Wang J."/>
            <person name="Li N."/>
        </authorList>
    </citation>
    <scope>NUCLEOTIDE SEQUENCE [LARGE SCALE GENOMIC DNA]</scope>
</reference>
<sequence>MPITEVSMKTPTGFMKNKAEQGLLGPSQALCVFFPAEKHPDVAGPCSDSSTTTGKVQHPLMCSVQTRCPPSLLSFRFISSLFSKQHNDSICAVVTYNATLIVQDFSILYEVS</sequence>
<gene>
    <name evidence="1" type="ORF">Anapl_05903</name>
</gene>
<proteinExistence type="predicted"/>
<dbReference type="EMBL" id="KB743167">
    <property type="protein sequence ID" value="EOB00762.1"/>
    <property type="molecule type" value="Genomic_DNA"/>
</dbReference>
<dbReference type="Proteomes" id="UP000296049">
    <property type="component" value="Unassembled WGS sequence"/>
</dbReference>
<organism evidence="1 2">
    <name type="scientific">Anas platyrhynchos</name>
    <name type="common">Mallard</name>
    <name type="synonym">Anas boschas</name>
    <dbReference type="NCBI Taxonomy" id="8839"/>
    <lineage>
        <taxon>Eukaryota</taxon>
        <taxon>Metazoa</taxon>
        <taxon>Chordata</taxon>
        <taxon>Craniata</taxon>
        <taxon>Vertebrata</taxon>
        <taxon>Euteleostomi</taxon>
        <taxon>Archelosauria</taxon>
        <taxon>Archosauria</taxon>
        <taxon>Dinosauria</taxon>
        <taxon>Saurischia</taxon>
        <taxon>Theropoda</taxon>
        <taxon>Coelurosauria</taxon>
        <taxon>Aves</taxon>
        <taxon>Neognathae</taxon>
        <taxon>Galloanserae</taxon>
        <taxon>Anseriformes</taxon>
        <taxon>Anatidae</taxon>
        <taxon>Anatinae</taxon>
        <taxon>Anas</taxon>
    </lineage>
</organism>
<accession>R0JU95</accession>
<evidence type="ECO:0000313" key="1">
    <source>
        <dbReference type="EMBL" id="EOB00762.1"/>
    </source>
</evidence>
<dbReference type="AlphaFoldDB" id="R0JU95"/>